<feature type="transmembrane region" description="Helical" evidence="2">
    <location>
        <begin position="117"/>
        <end position="136"/>
    </location>
</feature>
<dbReference type="RefSeq" id="WP_086537889.1">
    <property type="nucleotide sequence ID" value="NZ_JBLKRZ010000004.1"/>
</dbReference>
<proteinExistence type="predicted"/>
<feature type="transmembrane region" description="Helical" evidence="2">
    <location>
        <begin position="84"/>
        <end position="105"/>
    </location>
</feature>
<name>A0A243Q320_9ACTN</name>
<evidence type="ECO:0000313" key="4">
    <source>
        <dbReference type="Proteomes" id="UP000194632"/>
    </source>
</evidence>
<keyword evidence="2" id="KW-1133">Transmembrane helix</keyword>
<feature type="region of interest" description="Disordered" evidence="1">
    <location>
        <begin position="1"/>
        <end position="23"/>
    </location>
</feature>
<accession>A0A243Q320</accession>
<feature type="transmembrane region" description="Helical" evidence="2">
    <location>
        <begin position="30"/>
        <end position="54"/>
    </location>
</feature>
<keyword evidence="2" id="KW-0472">Membrane</keyword>
<organism evidence="3 4">
    <name type="scientific">Gordonia lacunae</name>
    <dbReference type="NCBI Taxonomy" id="417102"/>
    <lineage>
        <taxon>Bacteria</taxon>
        <taxon>Bacillati</taxon>
        <taxon>Actinomycetota</taxon>
        <taxon>Actinomycetes</taxon>
        <taxon>Mycobacteriales</taxon>
        <taxon>Gordoniaceae</taxon>
        <taxon>Gordonia</taxon>
    </lineage>
</organism>
<evidence type="ECO:0000256" key="1">
    <source>
        <dbReference type="SAM" id="MobiDB-lite"/>
    </source>
</evidence>
<dbReference type="OrthoDB" id="4382026at2"/>
<feature type="transmembrane region" description="Helical" evidence="2">
    <location>
        <begin position="151"/>
        <end position="171"/>
    </location>
</feature>
<protein>
    <submittedName>
        <fullName evidence="3">Uncharacterized protein</fullName>
    </submittedName>
</protein>
<dbReference type="AlphaFoldDB" id="A0A243Q320"/>
<sequence>MSNADGSPPPRPRVAVTPMRPQRPTGRAPAIRYVILGWLVAVALVVVIVGLTLLSLNDIRATLAADLVRAHPESGTDAARAVDISLMVGGVIAVLVVVLGLFGSARLWDNRRSGRTILTIGAVVAVAGAVGFHLTVSPSATALADIGMPVVAQWIPAAAALVAVVATGFSYRRSVTASLR</sequence>
<evidence type="ECO:0000256" key="2">
    <source>
        <dbReference type="SAM" id="Phobius"/>
    </source>
</evidence>
<comment type="caution">
    <text evidence="3">The sequence shown here is derived from an EMBL/GenBank/DDBJ whole genome shotgun (WGS) entry which is preliminary data.</text>
</comment>
<keyword evidence="4" id="KW-1185">Reference proteome</keyword>
<keyword evidence="2" id="KW-0812">Transmembrane</keyword>
<gene>
    <name evidence="3" type="ORF">CA982_25480</name>
</gene>
<dbReference type="Proteomes" id="UP000194632">
    <property type="component" value="Unassembled WGS sequence"/>
</dbReference>
<dbReference type="EMBL" id="NGFO01000059">
    <property type="protein sequence ID" value="OUC75659.1"/>
    <property type="molecule type" value="Genomic_DNA"/>
</dbReference>
<reference evidence="3 4" key="1">
    <citation type="submission" date="2017-05" db="EMBL/GenBank/DDBJ databases">
        <title>Biotechnological potential of actinobacteria isolated from South African environments.</title>
        <authorList>
            <person name="Le Roes-Hill M."/>
            <person name="Prins A."/>
            <person name="Durrell K.A."/>
        </authorList>
    </citation>
    <scope>NUCLEOTIDE SEQUENCE [LARGE SCALE GENOMIC DNA]</scope>
    <source>
        <strain evidence="3">BS2</strain>
    </source>
</reference>
<evidence type="ECO:0000313" key="3">
    <source>
        <dbReference type="EMBL" id="OUC75659.1"/>
    </source>
</evidence>